<accession>A0A1R2C0G9</accession>
<gene>
    <name evidence="3" type="ORF">SteCoe_16738</name>
</gene>
<organism evidence="3 4">
    <name type="scientific">Stentor coeruleus</name>
    <dbReference type="NCBI Taxonomy" id="5963"/>
    <lineage>
        <taxon>Eukaryota</taxon>
        <taxon>Sar</taxon>
        <taxon>Alveolata</taxon>
        <taxon>Ciliophora</taxon>
        <taxon>Postciliodesmatophora</taxon>
        <taxon>Heterotrichea</taxon>
        <taxon>Heterotrichida</taxon>
        <taxon>Stentoridae</taxon>
        <taxon>Stentor</taxon>
    </lineage>
</organism>
<dbReference type="EMBL" id="MPUH01000337">
    <property type="protein sequence ID" value="OMJ82518.1"/>
    <property type="molecule type" value="Genomic_DNA"/>
</dbReference>
<keyword evidence="1" id="KW-0175">Coiled coil</keyword>
<keyword evidence="4" id="KW-1185">Reference proteome</keyword>
<evidence type="ECO:0000313" key="3">
    <source>
        <dbReference type="EMBL" id="OMJ82518.1"/>
    </source>
</evidence>
<comment type="caution">
    <text evidence="3">The sequence shown here is derived from an EMBL/GenBank/DDBJ whole genome shotgun (WGS) entry which is preliminary data.</text>
</comment>
<name>A0A1R2C0G9_9CILI</name>
<feature type="coiled-coil region" evidence="1">
    <location>
        <begin position="5"/>
        <end position="32"/>
    </location>
</feature>
<protein>
    <submittedName>
        <fullName evidence="3">Uncharacterized protein</fullName>
    </submittedName>
</protein>
<evidence type="ECO:0000256" key="2">
    <source>
        <dbReference type="SAM" id="MobiDB-lite"/>
    </source>
</evidence>
<dbReference type="AlphaFoldDB" id="A0A1R2C0G9"/>
<dbReference type="Proteomes" id="UP000187209">
    <property type="component" value="Unassembled WGS sequence"/>
</dbReference>
<evidence type="ECO:0000313" key="4">
    <source>
        <dbReference type="Proteomes" id="UP000187209"/>
    </source>
</evidence>
<feature type="region of interest" description="Disordered" evidence="2">
    <location>
        <begin position="50"/>
        <end position="83"/>
    </location>
</feature>
<reference evidence="3 4" key="1">
    <citation type="submission" date="2016-11" db="EMBL/GenBank/DDBJ databases">
        <title>The macronuclear genome of Stentor coeruleus: a giant cell with tiny introns.</title>
        <authorList>
            <person name="Slabodnick M."/>
            <person name="Ruby J.G."/>
            <person name="Reiff S.B."/>
            <person name="Swart E.C."/>
            <person name="Gosai S."/>
            <person name="Prabakaran S."/>
            <person name="Witkowska E."/>
            <person name="Larue G.E."/>
            <person name="Fisher S."/>
            <person name="Freeman R.M."/>
            <person name="Gunawardena J."/>
            <person name="Chu W."/>
            <person name="Stover N.A."/>
            <person name="Gregory B.D."/>
            <person name="Nowacki M."/>
            <person name="Derisi J."/>
            <person name="Roy S.W."/>
            <person name="Marshall W.F."/>
            <person name="Sood P."/>
        </authorList>
    </citation>
    <scope>NUCLEOTIDE SEQUENCE [LARGE SCALE GENOMIC DNA]</scope>
    <source>
        <strain evidence="3">WM001</strain>
    </source>
</reference>
<feature type="compositionally biased region" description="Polar residues" evidence="2">
    <location>
        <begin position="50"/>
        <end position="62"/>
    </location>
</feature>
<evidence type="ECO:0000256" key="1">
    <source>
        <dbReference type="SAM" id="Coils"/>
    </source>
</evidence>
<sequence>MSNWLECLKNENTKLKKEAKTLRDNLKLVKEYNYLKRKKELLLSRVSYGSSNDFSNRPTETSQTHRKTKSSTRDKENLVSKSTKSTKGKSFNLKVCEDCISKIFECPKERLLLNGLYKPRTSSRAEGIKDNNVDVAVFKEQERDLLESFESYYQSEEENIDKNGKCELDYILYKSNHIRGSRREQRSKESLTQMFTESNHGELPARCTRTEVSTRSLKNPSLKSQSLHPTKPTKLLRSLFSQRKNPCKTCDFLLSQGYKTTLCSKHAIQP</sequence>
<proteinExistence type="predicted"/>